<proteinExistence type="predicted"/>
<organism evidence="7 8">
    <name type="scientific">Dissophora globulifera</name>
    <dbReference type="NCBI Taxonomy" id="979702"/>
    <lineage>
        <taxon>Eukaryota</taxon>
        <taxon>Fungi</taxon>
        <taxon>Fungi incertae sedis</taxon>
        <taxon>Mucoromycota</taxon>
        <taxon>Mortierellomycotina</taxon>
        <taxon>Mortierellomycetes</taxon>
        <taxon>Mortierellales</taxon>
        <taxon>Mortierellaceae</taxon>
        <taxon>Dissophora</taxon>
    </lineage>
</organism>
<evidence type="ECO:0000313" key="7">
    <source>
        <dbReference type="EMBL" id="KAG0316711.1"/>
    </source>
</evidence>
<keyword evidence="3" id="KW-0804">Transcription</keyword>
<feature type="domain" description="JmjC" evidence="6">
    <location>
        <begin position="168"/>
        <end position="333"/>
    </location>
</feature>
<dbReference type="GO" id="GO:0005737">
    <property type="term" value="C:cytoplasm"/>
    <property type="evidence" value="ECO:0007669"/>
    <property type="project" value="TreeGrafter"/>
</dbReference>
<feature type="compositionally biased region" description="Basic and acidic residues" evidence="5">
    <location>
        <begin position="680"/>
        <end position="691"/>
    </location>
</feature>
<protein>
    <recommendedName>
        <fullName evidence="6">JmjC domain-containing protein</fullName>
    </recommendedName>
</protein>
<feature type="region of interest" description="Disordered" evidence="5">
    <location>
        <begin position="733"/>
        <end position="811"/>
    </location>
</feature>
<dbReference type="Proteomes" id="UP000738325">
    <property type="component" value="Unassembled WGS sequence"/>
</dbReference>
<feature type="region of interest" description="Disordered" evidence="5">
    <location>
        <begin position="601"/>
        <end position="714"/>
    </location>
</feature>
<accession>A0A9P6RFU2</accession>
<dbReference type="OrthoDB" id="298344at2759"/>
<evidence type="ECO:0000256" key="4">
    <source>
        <dbReference type="ARBA" id="ARBA00023242"/>
    </source>
</evidence>
<feature type="compositionally biased region" description="Basic and acidic residues" evidence="5">
    <location>
        <begin position="119"/>
        <end position="136"/>
    </location>
</feature>
<dbReference type="AlphaFoldDB" id="A0A9P6RFU2"/>
<keyword evidence="8" id="KW-1185">Reference proteome</keyword>
<dbReference type="EMBL" id="JAAAIP010000464">
    <property type="protein sequence ID" value="KAG0316711.1"/>
    <property type="molecule type" value="Genomic_DNA"/>
</dbReference>
<dbReference type="InterPro" id="IPR050910">
    <property type="entry name" value="JMJD6_ArgDemeth/LysHydrox"/>
</dbReference>
<comment type="caution">
    <text evidence="7">The sequence shown here is derived from an EMBL/GenBank/DDBJ whole genome shotgun (WGS) entry which is preliminary data.</text>
</comment>
<keyword evidence="2" id="KW-0805">Transcription regulation</keyword>
<dbReference type="Pfam" id="PF02373">
    <property type="entry name" value="JmjC"/>
    <property type="match status" value="1"/>
</dbReference>
<evidence type="ECO:0000256" key="2">
    <source>
        <dbReference type="ARBA" id="ARBA00023015"/>
    </source>
</evidence>
<dbReference type="PANTHER" id="PTHR12480:SF35">
    <property type="entry name" value="TRANSCRIPTION FACTOR JUMONJI, JMJC DOMAIN-CONTAINING PROTEIN"/>
    <property type="match status" value="1"/>
</dbReference>
<dbReference type="Pfam" id="PF10497">
    <property type="entry name" value="zf-4CXXC_R1"/>
    <property type="match status" value="1"/>
</dbReference>
<dbReference type="InterPro" id="IPR018866">
    <property type="entry name" value="Znf-4CXXC_R1"/>
</dbReference>
<evidence type="ECO:0000313" key="8">
    <source>
        <dbReference type="Proteomes" id="UP000738325"/>
    </source>
</evidence>
<feature type="region of interest" description="Disordered" evidence="5">
    <location>
        <begin position="119"/>
        <end position="146"/>
    </location>
</feature>
<dbReference type="SMART" id="SM00558">
    <property type="entry name" value="JmjC"/>
    <property type="match status" value="1"/>
</dbReference>
<evidence type="ECO:0000256" key="3">
    <source>
        <dbReference type="ARBA" id="ARBA00023163"/>
    </source>
</evidence>
<evidence type="ECO:0000259" key="6">
    <source>
        <dbReference type="PROSITE" id="PS51184"/>
    </source>
</evidence>
<comment type="subcellular location">
    <subcellularLocation>
        <location evidence="1">Nucleus</location>
    </subcellularLocation>
</comment>
<feature type="compositionally biased region" description="Low complexity" evidence="5">
    <location>
        <begin position="769"/>
        <end position="795"/>
    </location>
</feature>
<name>A0A9P6RFU2_9FUNG</name>
<dbReference type="SUPFAM" id="SSF57850">
    <property type="entry name" value="RING/U-box"/>
    <property type="match status" value="1"/>
</dbReference>
<dbReference type="InterPro" id="IPR003347">
    <property type="entry name" value="JmjC_dom"/>
</dbReference>
<evidence type="ECO:0000256" key="5">
    <source>
        <dbReference type="SAM" id="MobiDB-lite"/>
    </source>
</evidence>
<keyword evidence="4" id="KW-0539">Nucleus</keyword>
<dbReference type="PROSITE" id="PS51184">
    <property type="entry name" value="JMJC"/>
    <property type="match status" value="1"/>
</dbReference>
<dbReference type="SUPFAM" id="SSF51197">
    <property type="entry name" value="Clavaminate synthase-like"/>
    <property type="match status" value="1"/>
</dbReference>
<evidence type="ECO:0000256" key="1">
    <source>
        <dbReference type="ARBA" id="ARBA00004123"/>
    </source>
</evidence>
<dbReference type="GO" id="GO:0005634">
    <property type="term" value="C:nucleus"/>
    <property type="evidence" value="ECO:0007669"/>
    <property type="project" value="UniProtKB-SubCell"/>
</dbReference>
<gene>
    <name evidence="7" type="ORF">BGZ99_006737</name>
</gene>
<reference evidence="7" key="1">
    <citation type="journal article" date="2020" name="Fungal Divers.">
        <title>Resolving the Mortierellaceae phylogeny through synthesis of multi-gene phylogenetics and phylogenomics.</title>
        <authorList>
            <person name="Vandepol N."/>
            <person name="Liber J."/>
            <person name="Desiro A."/>
            <person name="Na H."/>
            <person name="Kennedy M."/>
            <person name="Barry K."/>
            <person name="Grigoriev I.V."/>
            <person name="Miller A.N."/>
            <person name="O'Donnell K."/>
            <person name="Stajich J.E."/>
            <person name="Bonito G."/>
        </authorList>
    </citation>
    <scope>NUCLEOTIDE SEQUENCE</scope>
    <source>
        <strain evidence="7">REB-010B</strain>
    </source>
</reference>
<dbReference type="PANTHER" id="PTHR12480">
    <property type="entry name" value="ARGININE DEMETHYLASE AND LYSYL-HYDROXYLASE JMJD"/>
    <property type="match status" value="1"/>
</dbReference>
<sequence>MMQALFSPDETPQQSVDLASMDYRNIMSLGFPFVPTKRVSVNCPEVDLWQEVESTAVKSGTPLILEHWHKLRAWDSDLFTFSHIAAKYGDHDFACRDLRNARDVRMSMRDYIRQVHGHDPDGAHPGVEHGAFDERGSPPSARVSKKSAKSKMGLLEPLLYAKDVTCPADWRTFLMDKVLPPFLGYMRENDLNYLNTEVAAENLMIYIGQAGTWTPAHMDQCGAIGHNIMTWADDDSSSIWFMVKEEDKERAEVLWRSFGHPLEYEGYFASLEELQRADFPIYVVEQKVGDFVMVPSMGYHQVVNLGKATIKVSWNRLTADGLKAAINVVLPRVMRPEGYRIRTIIQSALQAWTTQLESQSRDFYVPKEYFCESFKTILALFRRIVEEEWVDMDALKIGKEEFHKPKRLTNTMPAVCDFCSSDIWNRQLQCLACSRGNDHYDLCARCFMLGRGCRHRSSSMVFAESFSMKSCRMLYSNAIRAWNKSKALKGCQGHERLADDWSDRIVLSRDTKPSSTSMAYLRQYELQKVYHRSCHRCKGVNKHIINIRCSDCQTLFCENCILRYHRIPWKDVALANESGWWCPICTDTCHCASCDKKANIGRPKLLPPPPPPTLKFTRPDEDSRNRGSVIDGMKRSFAPRRDKPQSGQRSSDTSIAIDDLNSDDDASENDRGHKTGKHRLINENRDSDGGKIVRKRLRGQSPQTSKSKVARMSAAAIETESAAAAAWERMMDTEAATEETTITKTKKRGRKKAAESLGVGNLMSHETASSSSSSLPSSYSPSSLSSTSTLSPDSSPEQRQLRHRQQKRGMPEQGNIALHSFQNLMSSETEFALREQEWALRYARENGLRHTTQVLEQQRREATQMEQYYADLFRMDRFCRSRGEQTKQSFRLDMIEKEQWPLGSNK</sequence>
<feature type="compositionally biased region" description="Polar residues" evidence="5">
    <location>
        <begin position="645"/>
        <end position="654"/>
    </location>
</feature>
<dbReference type="Gene3D" id="2.60.120.650">
    <property type="entry name" value="Cupin"/>
    <property type="match status" value="1"/>
</dbReference>